<feature type="chain" id="PRO_5008398489" evidence="1">
    <location>
        <begin position="30"/>
        <end position="118"/>
    </location>
</feature>
<protein>
    <submittedName>
        <fullName evidence="2">Uncharacterized protein</fullName>
    </submittedName>
</protein>
<reference evidence="2" key="1">
    <citation type="submission" date="2020-05" db="UniProtKB">
        <authorList>
            <consortium name="EnsemblMetazoa"/>
        </authorList>
    </citation>
    <scope>IDENTIFICATION</scope>
    <source>
        <strain evidence="2">TTRI</strain>
    </source>
</reference>
<feature type="signal peptide" evidence="1">
    <location>
        <begin position="1"/>
        <end position="29"/>
    </location>
</feature>
<evidence type="ECO:0000256" key="1">
    <source>
        <dbReference type="SAM" id="SignalP"/>
    </source>
</evidence>
<keyword evidence="1" id="KW-0732">Signal</keyword>
<sequence length="118" mass="13564">MTRPKIIIISSSCLLNLLLIVLRLERGAGGEGDIVALVDLSKLKLRWWTDSSGYVGATRHTSKIQIQLYILYLSLRHNTNQVTNALRNGINPFRIITITKKNKTQKQQWKRQENLYSD</sequence>
<evidence type="ECO:0000313" key="3">
    <source>
        <dbReference type="Proteomes" id="UP000078200"/>
    </source>
</evidence>
<dbReference type="Proteomes" id="UP000078200">
    <property type="component" value="Unassembled WGS sequence"/>
</dbReference>
<accession>A0A1A9UFN9</accession>
<organism evidence="2 3">
    <name type="scientific">Glossina austeni</name>
    <name type="common">Savannah tsetse fly</name>
    <dbReference type="NCBI Taxonomy" id="7395"/>
    <lineage>
        <taxon>Eukaryota</taxon>
        <taxon>Metazoa</taxon>
        <taxon>Ecdysozoa</taxon>
        <taxon>Arthropoda</taxon>
        <taxon>Hexapoda</taxon>
        <taxon>Insecta</taxon>
        <taxon>Pterygota</taxon>
        <taxon>Neoptera</taxon>
        <taxon>Endopterygota</taxon>
        <taxon>Diptera</taxon>
        <taxon>Brachycera</taxon>
        <taxon>Muscomorpha</taxon>
        <taxon>Hippoboscoidea</taxon>
        <taxon>Glossinidae</taxon>
        <taxon>Glossina</taxon>
    </lineage>
</organism>
<evidence type="ECO:0000313" key="2">
    <source>
        <dbReference type="EnsemblMetazoa" id="GAUT003362-PA"/>
    </source>
</evidence>
<dbReference type="AlphaFoldDB" id="A0A1A9UFN9"/>
<dbReference type="EnsemblMetazoa" id="GAUT003362-RA">
    <property type="protein sequence ID" value="GAUT003362-PA"/>
    <property type="gene ID" value="GAUT003362"/>
</dbReference>
<proteinExistence type="predicted"/>
<keyword evidence="3" id="KW-1185">Reference proteome</keyword>
<dbReference type="VEuPathDB" id="VectorBase:GAUT003362"/>
<name>A0A1A9UFN9_GLOAU</name>